<protein>
    <submittedName>
        <fullName evidence="1">Transmembrane protein</fullName>
    </submittedName>
</protein>
<keyword evidence="1" id="KW-0472">Membrane</keyword>
<proteinExistence type="predicted"/>
<keyword evidence="2" id="KW-1185">Reference proteome</keyword>
<reference evidence="2" key="1">
    <citation type="journal article" date="2023" name="Hortic. Res.">
        <title>A chromosome-level phased genome enabling allele-level studies in sweet orange: a case study on citrus Huanglongbing tolerance.</title>
        <authorList>
            <person name="Wu B."/>
            <person name="Yu Q."/>
            <person name="Deng Z."/>
            <person name="Duan Y."/>
            <person name="Luo F."/>
            <person name="Gmitter F. Jr."/>
        </authorList>
    </citation>
    <scope>NUCLEOTIDE SEQUENCE [LARGE SCALE GENOMIC DNA]</scope>
    <source>
        <strain evidence="2">cv. Valencia</strain>
    </source>
</reference>
<evidence type="ECO:0000313" key="2">
    <source>
        <dbReference type="Proteomes" id="UP000829398"/>
    </source>
</evidence>
<sequence length="230" mass="25672">MDYNHQRKVSLLEGEDFFFNKVLSRDSSVGCSSRALYYRSNTEGVPFKWEMQPGKPKEPPKEDIIPPLSPPPAVLSLGLPKPAIEEPPSNNKASILKSIKLMFWKQNRKGQGVLLNKNKYVIQKGSNNCNKGSIDHVNDFSCSEESVNFEYYSSDDIGEEFTASSRNSSSSSSNYSSFSFCNNNNNNAHHSSQSSSRVQSPAREQIDGVFCGGCSKWRITSVLARVARRI</sequence>
<organism evidence="1 2">
    <name type="scientific">Citrus sinensis</name>
    <name type="common">Sweet orange</name>
    <name type="synonym">Citrus aurantium var. sinensis</name>
    <dbReference type="NCBI Taxonomy" id="2711"/>
    <lineage>
        <taxon>Eukaryota</taxon>
        <taxon>Viridiplantae</taxon>
        <taxon>Streptophyta</taxon>
        <taxon>Embryophyta</taxon>
        <taxon>Tracheophyta</taxon>
        <taxon>Spermatophyta</taxon>
        <taxon>Magnoliopsida</taxon>
        <taxon>eudicotyledons</taxon>
        <taxon>Gunneridae</taxon>
        <taxon>Pentapetalae</taxon>
        <taxon>rosids</taxon>
        <taxon>malvids</taxon>
        <taxon>Sapindales</taxon>
        <taxon>Rutaceae</taxon>
        <taxon>Aurantioideae</taxon>
        <taxon>Citrus</taxon>
    </lineage>
</organism>
<gene>
    <name evidence="1" type="ORF">KPL71_002572</name>
</gene>
<evidence type="ECO:0000313" key="1">
    <source>
        <dbReference type="EMBL" id="KAH9805920.1"/>
    </source>
</evidence>
<keyword evidence="1" id="KW-0812">Transmembrane</keyword>
<comment type="caution">
    <text evidence="1">The sequence shown here is derived from an EMBL/GenBank/DDBJ whole genome shotgun (WGS) entry which is preliminary data.</text>
</comment>
<name>A0ACB8P6F0_CITSI</name>
<dbReference type="Proteomes" id="UP000829398">
    <property type="component" value="Chromosome 1"/>
</dbReference>
<accession>A0ACB8P6F0</accession>
<dbReference type="EMBL" id="CM039170">
    <property type="protein sequence ID" value="KAH9805920.1"/>
    <property type="molecule type" value="Genomic_DNA"/>
</dbReference>